<dbReference type="InterPro" id="IPR038726">
    <property type="entry name" value="PDDEXK_AddAB-type"/>
</dbReference>
<keyword evidence="11" id="KW-0411">Iron-sulfur</keyword>
<evidence type="ECO:0000256" key="1">
    <source>
        <dbReference type="ARBA" id="ARBA00022485"/>
    </source>
</evidence>
<dbReference type="EMBL" id="DVKS01000210">
    <property type="protein sequence ID" value="HIT42944.1"/>
    <property type="molecule type" value="Genomic_DNA"/>
</dbReference>
<dbReference type="GO" id="GO:0004386">
    <property type="term" value="F:helicase activity"/>
    <property type="evidence" value="ECO:0007669"/>
    <property type="project" value="UniProtKB-KW"/>
</dbReference>
<comment type="caution">
    <text evidence="17">The sequence shown here is derived from an EMBL/GenBank/DDBJ whole genome shotgun (WGS) entry which is preliminary data.</text>
</comment>
<keyword evidence="12" id="KW-0238">DNA-binding</keyword>
<evidence type="ECO:0000256" key="12">
    <source>
        <dbReference type="ARBA" id="ARBA00023125"/>
    </source>
</evidence>
<evidence type="ECO:0000256" key="8">
    <source>
        <dbReference type="ARBA" id="ARBA00022839"/>
    </source>
</evidence>
<evidence type="ECO:0000313" key="18">
    <source>
        <dbReference type="Proteomes" id="UP000886860"/>
    </source>
</evidence>
<dbReference type="AlphaFoldDB" id="A0A9D1GMB8"/>
<evidence type="ECO:0000256" key="10">
    <source>
        <dbReference type="ARBA" id="ARBA00023004"/>
    </source>
</evidence>
<feature type="domain" description="ATP-dependent helicase/deoxyribonuclease subunit B N-terminal" evidence="16">
    <location>
        <begin position="5"/>
        <end position="291"/>
    </location>
</feature>
<evidence type="ECO:0000256" key="13">
    <source>
        <dbReference type="ARBA" id="ARBA00023204"/>
    </source>
</evidence>
<dbReference type="Gene3D" id="3.90.320.10">
    <property type="match status" value="1"/>
</dbReference>
<reference evidence="17" key="2">
    <citation type="journal article" date="2021" name="PeerJ">
        <title>Extensive microbial diversity within the chicken gut microbiome revealed by metagenomics and culture.</title>
        <authorList>
            <person name="Gilroy R."/>
            <person name="Ravi A."/>
            <person name="Getino M."/>
            <person name="Pursley I."/>
            <person name="Horton D.L."/>
            <person name="Alikhan N.F."/>
            <person name="Baker D."/>
            <person name="Gharbi K."/>
            <person name="Hall N."/>
            <person name="Watson M."/>
            <person name="Adriaenssens E.M."/>
            <person name="Foster-Nyarko E."/>
            <person name="Jarju S."/>
            <person name="Secka A."/>
            <person name="Antonio M."/>
            <person name="Oren A."/>
            <person name="Chaudhuri R.R."/>
            <person name="La Ragione R."/>
            <person name="Hildebrand F."/>
            <person name="Pallen M.J."/>
        </authorList>
    </citation>
    <scope>NUCLEOTIDE SEQUENCE</scope>
    <source>
        <strain evidence="17">CHK123-3438</strain>
    </source>
</reference>
<protein>
    <submittedName>
        <fullName evidence="17">Helicase-exonuclease AddAB subunit AddB</fullName>
    </submittedName>
</protein>
<dbReference type="InterPro" id="IPR027417">
    <property type="entry name" value="P-loop_NTPase"/>
</dbReference>
<keyword evidence="8" id="KW-0269">Exonuclease</keyword>
<sequence length="1175" mass="133789">MSLQFVIGPSGSGKTRYLYDTIIRESMAHPEQQYLFLVPEQYTMQTQKELIRLHPRRGLTNVDVLSFNRLALRVFEDLSVETLTVLDDMGKSMVLRKIAGERRGSLRYYQRHFGQMGFVNQLKSMISEMYQYGVTPEVLDELRESSEDPVLKDKLQDLTMIYRGFQDYIREKFTTAEEVLDLCCRMLPRWEKLSRSQVFLDGYTGFTPVQYRILEICLGRCSRVMAAVTADPEGKIYAEAGMEELFYMSRHMVCRLIDAASRAGADHEKDVMLCAYPPIRFRESPMLARLEQQLRGGSSGESVRVSAEASVEKSAEASRISLKHTAPSRQILIRREKNPAGEIRFLCRRIQEAVRKGMRFRDMAVITGDLENYGREIRRQFEEQGIPFFLDDKKSILSSPLVELIRSALEAVRLDFPYESMFRYLKTSFMALDGGSEEECEELFRMENYVKALGIRGFRRWSEEWTRQYSGGENLNLEMLNALRESVTGPLFALRERLREKPSDGASMTAALMAFLEELSLKERLLARSQKLMEEGRSETAKEYSQVYDLTVQLLERLCQLLGDEPMSLAEYSQILDAGFGEIKVGLIPATVDRVVVGDITRTRLDEIQVLFFVGVNEGVIPQRKENRSLLTDEERAYFAQMQVELAPSARESGLMQRFYLYLMMTKPSRQLVLTCAAQSGSGKELRPSSLIGELESLFPGEDLQAEEEDFSIPCSAAEAVRCLAEGLREQTGEKETSFMALFSYLLAQPEYRDQVKELVNAAVLGGQDGEIGRAAAGALYGNILQGSVTRLEQYAACAYAHFLKYGLELMKRQEYEVGAVDMGNLFHESLDLCFSSLKEQGLELVDLSDEERRQLAVSSVTRAAEEYGNTIMQSSSRNAYLIRRLSRITDRTMWALAEQLKKGEFKPAAFEVSFSAADNLKAMRIPISRDEALYLKGRIDRLDLCEEESHVYVKIIDYKSGSLQFDLTSMYYGLQLQLVVYMDAALEMEERQNPGKEVVPAGLFYYHIQDPLVEKKGEMTPEEIETQMKKQLRMSGLVNSDLDVIQRMDREIEGESDVIPVAMKAGIIQEARSSVASSRRFGFLRDYVRSRCQKAGQEILEGNIAMTPYKDGNRTGCDYCPYHSVCGFDRKRPGHGYRKLKSLKPEEVWKEILPREDEEEDAVDPGTGKGNSEP</sequence>
<keyword evidence="10" id="KW-0408">Iron</keyword>
<accession>A0A9D1GMB8</accession>
<evidence type="ECO:0000256" key="6">
    <source>
        <dbReference type="ARBA" id="ARBA00022801"/>
    </source>
</evidence>
<feature type="domain" description="PD-(D/E)XK endonuclease-like" evidence="15">
    <location>
        <begin position="788"/>
        <end position="1127"/>
    </location>
</feature>
<dbReference type="InterPro" id="IPR011604">
    <property type="entry name" value="PDDEXK-like_dom_sf"/>
</dbReference>
<dbReference type="Proteomes" id="UP000886860">
    <property type="component" value="Unassembled WGS sequence"/>
</dbReference>
<dbReference type="GO" id="GO:0046872">
    <property type="term" value="F:metal ion binding"/>
    <property type="evidence" value="ECO:0007669"/>
    <property type="project" value="UniProtKB-KW"/>
</dbReference>
<feature type="region of interest" description="Disordered" evidence="14">
    <location>
        <begin position="1152"/>
        <end position="1175"/>
    </location>
</feature>
<evidence type="ECO:0000313" key="17">
    <source>
        <dbReference type="EMBL" id="HIT42944.1"/>
    </source>
</evidence>
<keyword evidence="7 17" id="KW-0347">Helicase</keyword>
<keyword evidence="3" id="KW-0479">Metal-binding</keyword>
<organism evidence="17 18">
    <name type="scientific">Candidatus Caccovicinus merdipullorum</name>
    <dbReference type="NCBI Taxonomy" id="2840724"/>
    <lineage>
        <taxon>Bacteria</taxon>
        <taxon>Bacillati</taxon>
        <taxon>Bacillota</taxon>
        <taxon>Clostridia</taxon>
        <taxon>Eubacteriales</taxon>
        <taxon>Candidatus Caccovicinus</taxon>
    </lineage>
</organism>
<dbReference type="GO" id="GO:0000724">
    <property type="term" value="P:double-strand break repair via homologous recombination"/>
    <property type="evidence" value="ECO:0007669"/>
    <property type="project" value="InterPro"/>
</dbReference>
<gene>
    <name evidence="17" type="primary">addB</name>
    <name evidence="17" type="ORF">IAB60_12775</name>
</gene>
<keyword evidence="4" id="KW-0547">Nucleotide-binding</keyword>
<dbReference type="GO" id="GO:0003677">
    <property type="term" value="F:DNA binding"/>
    <property type="evidence" value="ECO:0007669"/>
    <property type="project" value="UniProtKB-KW"/>
</dbReference>
<dbReference type="Gene3D" id="3.40.50.300">
    <property type="entry name" value="P-loop containing nucleotide triphosphate hydrolases"/>
    <property type="match status" value="4"/>
</dbReference>
<dbReference type="GO" id="GO:0004527">
    <property type="term" value="F:exonuclease activity"/>
    <property type="evidence" value="ECO:0007669"/>
    <property type="project" value="UniProtKB-KW"/>
</dbReference>
<evidence type="ECO:0000256" key="2">
    <source>
        <dbReference type="ARBA" id="ARBA00022722"/>
    </source>
</evidence>
<dbReference type="GO" id="GO:0005524">
    <property type="term" value="F:ATP binding"/>
    <property type="evidence" value="ECO:0007669"/>
    <property type="project" value="UniProtKB-KW"/>
</dbReference>
<keyword evidence="9" id="KW-0067">ATP-binding</keyword>
<keyword evidence="5" id="KW-0227">DNA damage</keyword>
<name>A0A9D1GMB8_9FIRM</name>
<dbReference type="Pfam" id="PF12705">
    <property type="entry name" value="PDDEXK_1"/>
    <property type="match status" value="1"/>
</dbReference>
<keyword evidence="6" id="KW-0378">Hydrolase</keyword>
<proteinExistence type="predicted"/>
<dbReference type="InterPro" id="IPR014140">
    <property type="entry name" value="DNA_helicase_suAddB"/>
</dbReference>
<evidence type="ECO:0000259" key="16">
    <source>
        <dbReference type="Pfam" id="PF21445"/>
    </source>
</evidence>
<dbReference type="InterPro" id="IPR049035">
    <property type="entry name" value="ADDB_N"/>
</dbReference>
<evidence type="ECO:0000256" key="4">
    <source>
        <dbReference type="ARBA" id="ARBA00022741"/>
    </source>
</evidence>
<dbReference type="Pfam" id="PF21445">
    <property type="entry name" value="ADDB_N"/>
    <property type="match status" value="1"/>
</dbReference>
<dbReference type="PANTHER" id="PTHR30591">
    <property type="entry name" value="RECBCD ENZYME SUBUNIT RECC"/>
    <property type="match status" value="1"/>
</dbReference>
<evidence type="ECO:0000256" key="14">
    <source>
        <dbReference type="SAM" id="MobiDB-lite"/>
    </source>
</evidence>
<evidence type="ECO:0000256" key="9">
    <source>
        <dbReference type="ARBA" id="ARBA00022840"/>
    </source>
</evidence>
<evidence type="ECO:0000256" key="3">
    <source>
        <dbReference type="ARBA" id="ARBA00022723"/>
    </source>
</evidence>
<keyword evidence="1" id="KW-0004">4Fe-4S</keyword>
<evidence type="ECO:0000256" key="11">
    <source>
        <dbReference type="ARBA" id="ARBA00023014"/>
    </source>
</evidence>
<evidence type="ECO:0000256" key="5">
    <source>
        <dbReference type="ARBA" id="ARBA00022763"/>
    </source>
</evidence>
<dbReference type="NCBIfam" id="TIGR02773">
    <property type="entry name" value="addB_Gpos"/>
    <property type="match status" value="1"/>
</dbReference>
<dbReference type="SUPFAM" id="SSF52540">
    <property type="entry name" value="P-loop containing nucleoside triphosphate hydrolases"/>
    <property type="match status" value="2"/>
</dbReference>
<dbReference type="PANTHER" id="PTHR30591:SF1">
    <property type="entry name" value="RECBCD ENZYME SUBUNIT RECC"/>
    <property type="match status" value="1"/>
</dbReference>
<reference evidence="17" key="1">
    <citation type="submission" date="2020-10" db="EMBL/GenBank/DDBJ databases">
        <authorList>
            <person name="Gilroy R."/>
        </authorList>
    </citation>
    <scope>NUCLEOTIDE SEQUENCE</scope>
    <source>
        <strain evidence="17">CHK123-3438</strain>
    </source>
</reference>
<dbReference type="GO" id="GO:0051539">
    <property type="term" value="F:4 iron, 4 sulfur cluster binding"/>
    <property type="evidence" value="ECO:0007669"/>
    <property type="project" value="UniProtKB-KW"/>
</dbReference>
<evidence type="ECO:0000256" key="7">
    <source>
        <dbReference type="ARBA" id="ARBA00022806"/>
    </source>
</evidence>
<keyword evidence="2" id="KW-0540">Nuclease</keyword>
<evidence type="ECO:0000259" key="15">
    <source>
        <dbReference type="Pfam" id="PF12705"/>
    </source>
</evidence>
<keyword evidence="13" id="KW-0234">DNA repair</keyword>